<sequence>MVTPIPFHSFVRNVRSQNPIATNRLIMNQSIHSVTTNRTATLLAAACLSMCIVSQSAATAQNPPMPKGIRVVVQNGATQTIKAEQIVVKEAGMAASSEESKEAETETVQTNPATSSPAGSKPVSKPDADTQQIIDTLKTLPENERRAMVAYYKDLGIDLNPWMLDGVKPQSSSTRRRQLVRAMRGFNFVRRPEAVLRARAEIGLEMASLPAEDADDAEIVNWFHRHAMAGEWDAVKALLILRAGSEAEGMYSALIQGTNHLESELIPEDVLGLSEAAPAEPTDWQVDALAGLLKASAKKTSTRPLVERFREGTTWFGTKTDAQRDRTVRLLLAAGLPIEAFEFMPSLETARNEKNAAVMLGHAEYQMARSSETTGAESDRMVETAWSLLGEIALLEEAESSVRSECLNQAVDLLPRVPPGPGLTWLRSLFANPSLAPAGLQAVALKALKLEDEKLSEAVRAQAILTMKEAVDTLLEQRNLQLDQLTIPLRMLTIGLLSRAEDAIKTDAQKNGVSEVAALLLRSMPNEAWRQKIEPSLVGRAYNAFIGVALIADETDLAIELLEQGVKRQPAMSEELANSFLDLWVKRMQARMSRRPTNNAFFYSYSRSVRPSTPVTRGWQQRNLDRLSELLDVLASIGIDGRRLPGVVTALTACYGPTQAYERETIQKILGPIDQISAPVAVRLASTMQQGLSGDWRSRKAQEDAGFERTESELRKIVEDGYDLATALADTAVANSENEQDAWQSAILKAALRFDRMQFRGEREQDAAAYHAARKLVFGSFADATSRYRNALADGRVRPNMQIYNVWFSLALGASDLGALTLEDLMTEGLENADQIDRIRADFLKMSPQQSNYHIGEFARNVMAGLPQTKPEVKPRLLQAAARVVGDHPAGAPIQRTLNLYNELVKDEIHLRLAIDGSDCVGTEPFGAILTLQHTASIDRSSGGFARYLMDSFAEFSAGQYKRINYQERLRKSIEESFGGKVELLGIGFFQPMNPAVPIRMEGETGWQEKPMAYIVLRATDPSVDRLPAIQMDMHFNDSTGPIVLPILSNTVLVDASSEPVARPVADLVIEQTLDARAIAEGNKEKPVQLEIVARATGVLPDVDRLLDGLETALPGYKPDAAQLVAEPMLVNQSYRSQPEQKTASAKSRYAFNQESMPNLDPDSDGLFRLGTMRKWVVTFEPENSVATPKPDRFDFPILQENAAPTLVSSAVPEGETASIKPASITRFTYDDYDLVSVDERTLSFQSSGVSGFAWGVGFLTLLLLAAMVAWWSRRDGSQISSETNGFSIPETLTPTGAAWMLRRIEQSQASEWPASDLSKLRADIDALQQRYFANGAALDAKNHGNSLRGTVEQWAKRASK</sequence>
<proteinExistence type="predicted"/>
<keyword evidence="2" id="KW-1133">Transmembrane helix</keyword>
<organism evidence="3 4">
    <name type="scientific">Novipirellula aureliae</name>
    <dbReference type="NCBI Taxonomy" id="2527966"/>
    <lineage>
        <taxon>Bacteria</taxon>
        <taxon>Pseudomonadati</taxon>
        <taxon>Planctomycetota</taxon>
        <taxon>Planctomycetia</taxon>
        <taxon>Pirellulales</taxon>
        <taxon>Pirellulaceae</taxon>
        <taxon>Novipirellula</taxon>
    </lineage>
</organism>
<evidence type="ECO:0000256" key="1">
    <source>
        <dbReference type="SAM" id="MobiDB-lite"/>
    </source>
</evidence>
<evidence type="ECO:0000256" key="2">
    <source>
        <dbReference type="SAM" id="Phobius"/>
    </source>
</evidence>
<keyword evidence="4" id="KW-1185">Reference proteome</keyword>
<evidence type="ECO:0000313" key="4">
    <source>
        <dbReference type="Proteomes" id="UP000315471"/>
    </source>
</evidence>
<comment type="caution">
    <text evidence="3">The sequence shown here is derived from an EMBL/GenBank/DDBJ whole genome shotgun (WGS) entry which is preliminary data.</text>
</comment>
<keyword evidence="2" id="KW-0472">Membrane</keyword>
<protein>
    <submittedName>
        <fullName evidence="3">Uncharacterized protein</fullName>
    </submittedName>
</protein>
<evidence type="ECO:0000313" key="3">
    <source>
        <dbReference type="EMBL" id="TWU45707.1"/>
    </source>
</evidence>
<reference evidence="3 4" key="1">
    <citation type="submission" date="2019-02" db="EMBL/GenBank/DDBJ databases">
        <title>Deep-cultivation of Planctomycetes and their phenomic and genomic characterization uncovers novel biology.</title>
        <authorList>
            <person name="Wiegand S."/>
            <person name="Jogler M."/>
            <person name="Boedeker C."/>
            <person name="Pinto D."/>
            <person name="Vollmers J."/>
            <person name="Rivas-Marin E."/>
            <person name="Kohn T."/>
            <person name="Peeters S.H."/>
            <person name="Heuer A."/>
            <person name="Rast P."/>
            <person name="Oberbeckmann S."/>
            <person name="Bunk B."/>
            <person name="Jeske O."/>
            <person name="Meyerdierks A."/>
            <person name="Storesund J.E."/>
            <person name="Kallscheuer N."/>
            <person name="Luecker S."/>
            <person name="Lage O.M."/>
            <person name="Pohl T."/>
            <person name="Merkel B.J."/>
            <person name="Hornburger P."/>
            <person name="Mueller R.-W."/>
            <person name="Bruemmer F."/>
            <person name="Labrenz M."/>
            <person name="Spormann A.M."/>
            <person name="Op Den Camp H."/>
            <person name="Overmann J."/>
            <person name="Amann R."/>
            <person name="Jetten M.S.M."/>
            <person name="Mascher T."/>
            <person name="Medema M.H."/>
            <person name="Devos D.P."/>
            <person name="Kaster A.-K."/>
            <person name="Ovreas L."/>
            <person name="Rohde M."/>
            <person name="Galperin M.Y."/>
            <person name="Jogler C."/>
        </authorList>
    </citation>
    <scope>NUCLEOTIDE SEQUENCE [LARGE SCALE GENOMIC DNA]</scope>
    <source>
        <strain evidence="3 4">Q31b</strain>
    </source>
</reference>
<accession>A0A5C6ECM5</accession>
<feature type="compositionally biased region" description="Polar residues" evidence="1">
    <location>
        <begin position="107"/>
        <end position="118"/>
    </location>
</feature>
<feature type="transmembrane region" description="Helical" evidence="2">
    <location>
        <begin position="1252"/>
        <end position="1272"/>
    </location>
</feature>
<name>A0A5C6ECM5_9BACT</name>
<gene>
    <name evidence="3" type="ORF">Q31b_08830</name>
</gene>
<dbReference type="EMBL" id="SJPY01000001">
    <property type="protein sequence ID" value="TWU45707.1"/>
    <property type="molecule type" value="Genomic_DNA"/>
</dbReference>
<dbReference type="Proteomes" id="UP000315471">
    <property type="component" value="Unassembled WGS sequence"/>
</dbReference>
<feature type="region of interest" description="Disordered" evidence="1">
    <location>
        <begin position="93"/>
        <end position="131"/>
    </location>
</feature>
<keyword evidence="2" id="KW-0812">Transmembrane</keyword>